<dbReference type="PROSITE" id="PS51724">
    <property type="entry name" value="SPOR"/>
    <property type="match status" value="1"/>
</dbReference>
<dbReference type="RefSeq" id="WP_344911135.1">
    <property type="nucleotide sequence ID" value="NZ_BAABDL010000054.1"/>
</dbReference>
<dbReference type="InterPro" id="IPR007730">
    <property type="entry name" value="SPOR-like_dom"/>
</dbReference>
<dbReference type="SUPFAM" id="SSF110997">
    <property type="entry name" value="Sporulation related repeat"/>
    <property type="match status" value="1"/>
</dbReference>
<reference evidence="4" key="1">
    <citation type="journal article" date="2019" name="Int. J. Syst. Evol. Microbiol.">
        <title>The Global Catalogue of Microorganisms (GCM) 10K type strain sequencing project: providing services to taxonomists for standard genome sequencing and annotation.</title>
        <authorList>
            <consortium name="The Broad Institute Genomics Platform"/>
            <consortium name="The Broad Institute Genome Sequencing Center for Infectious Disease"/>
            <person name="Wu L."/>
            <person name="Ma J."/>
        </authorList>
    </citation>
    <scope>NUCLEOTIDE SEQUENCE [LARGE SCALE GENOMIC DNA]</scope>
    <source>
        <strain evidence="4">JCM 17250</strain>
    </source>
</reference>
<dbReference type="Gene3D" id="3.30.70.1070">
    <property type="entry name" value="Sporulation related repeat"/>
    <property type="match status" value="1"/>
</dbReference>
<keyword evidence="1" id="KW-0472">Membrane</keyword>
<evidence type="ECO:0000313" key="3">
    <source>
        <dbReference type="EMBL" id="GAA4066224.1"/>
    </source>
</evidence>
<evidence type="ECO:0000256" key="1">
    <source>
        <dbReference type="SAM" id="Phobius"/>
    </source>
</evidence>
<evidence type="ECO:0000259" key="2">
    <source>
        <dbReference type="PROSITE" id="PS51724"/>
    </source>
</evidence>
<dbReference type="Pfam" id="PF05036">
    <property type="entry name" value="SPOR"/>
    <property type="match status" value="1"/>
</dbReference>
<dbReference type="EMBL" id="BAABDL010000054">
    <property type="protein sequence ID" value="GAA4066224.1"/>
    <property type="molecule type" value="Genomic_DNA"/>
</dbReference>
<comment type="caution">
    <text evidence="3">The sequence shown here is derived from an EMBL/GenBank/DDBJ whole genome shotgun (WGS) entry which is preliminary data.</text>
</comment>
<dbReference type="InterPro" id="IPR036680">
    <property type="entry name" value="SPOR-like_sf"/>
</dbReference>
<dbReference type="Proteomes" id="UP001501734">
    <property type="component" value="Unassembled WGS sequence"/>
</dbReference>
<gene>
    <name evidence="3" type="ORF">GCM10022410_10830</name>
</gene>
<sequence>MDSKYQLTYKRSGDQDKEKVAAYQEAAASVTKLEPYQYGKSSSKHNRERKRWWTKLILTIGSAVLLGTAFGVLLLFIFGQEQEVPALQDSTGLPSREQVNLTETDGQEVSTIELGALSGYVIQVGAFQDQQQAKLAQEQFLADNYQTVIWQTETDFRVFLAAYPSIETAKQVSEQFIEAGYDVYARDWQSTAAEIEGIDHDWVTEFQSLWQQSLTGYSELIEQGWQTWLNVDQTELREPLQAFREKVASILTDFNEQTRPYDLLVLWHDYQQLAK</sequence>
<keyword evidence="1" id="KW-1133">Transmembrane helix</keyword>
<name>A0ABP7VFP8_9BACI</name>
<protein>
    <recommendedName>
        <fullName evidence="2">SPOR domain-containing protein</fullName>
    </recommendedName>
</protein>
<keyword evidence="1" id="KW-0812">Transmembrane</keyword>
<accession>A0ABP7VFP8</accession>
<proteinExistence type="predicted"/>
<organism evidence="3 4">
    <name type="scientific">Amphibacillus indicireducens</name>
    <dbReference type="NCBI Taxonomy" id="1076330"/>
    <lineage>
        <taxon>Bacteria</taxon>
        <taxon>Bacillati</taxon>
        <taxon>Bacillota</taxon>
        <taxon>Bacilli</taxon>
        <taxon>Bacillales</taxon>
        <taxon>Bacillaceae</taxon>
        <taxon>Amphibacillus</taxon>
    </lineage>
</organism>
<keyword evidence="4" id="KW-1185">Reference proteome</keyword>
<feature type="transmembrane region" description="Helical" evidence="1">
    <location>
        <begin position="56"/>
        <end position="78"/>
    </location>
</feature>
<feature type="domain" description="SPOR" evidence="2">
    <location>
        <begin position="114"/>
        <end position="191"/>
    </location>
</feature>
<evidence type="ECO:0000313" key="4">
    <source>
        <dbReference type="Proteomes" id="UP001501734"/>
    </source>
</evidence>